<dbReference type="AlphaFoldDB" id="A0A2T9Y2S3"/>
<evidence type="ECO:0000313" key="1">
    <source>
        <dbReference type="EMBL" id="PVU86640.1"/>
    </source>
</evidence>
<accession>A0A2T9Y2S3</accession>
<keyword evidence="2" id="KW-1185">Reference proteome</keyword>
<organism evidence="1 2">
    <name type="scientific">Smittium simulii</name>
    <dbReference type="NCBI Taxonomy" id="133385"/>
    <lineage>
        <taxon>Eukaryota</taxon>
        <taxon>Fungi</taxon>
        <taxon>Fungi incertae sedis</taxon>
        <taxon>Zoopagomycota</taxon>
        <taxon>Kickxellomycotina</taxon>
        <taxon>Harpellomycetes</taxon>
        <taxon>Harpellales</taxon>
        <taxon>Legeriomycetaceae</taxon>
        <taxon>Smittium</taxon>
    </lineage>
</organism>
<name>A0A2T9Y2S3_9FUNG</name>
<protein>
    <submittedName>
        <fullName evidence="1">Uncharacterized protein</fullName>
    </submittedName>
</protein>
<comment type="caution">
    <text evidence="1">The sequence shown here is derived from an EMBL/GenBank/DDBJ whole genome shotgun (WGS) entry which is preliminary data.</text>
</comment>
<reference evidence="1 2" key="1">
    <citation type="journal article" date="2018" name="MBio">
        <title>Comparative Genomics Reveals the Core Gene Toolbox for the Fungus-Insect Symbiosis.</title>
        <authorList>
            <person name="Wang Y."/>
            <person name="Stata M."/>
            <person name="Wang W."/>
            <person name="Stajich J.E."/>
            <person name="White M.M."/>
            <person name="Moncalvo J.M."/>
        </authorList>
    </citation>
    <scope>NUCLEOTIDE SEQUENCE [LARGE SCALE GENOMIC DNA]</scope>
    <source>
        <strain evidence="1 2">SWE-8-4</strain>
    </source>
</reference>
<dbReference type="STRING" id="133385.A0A2T9Y2S3"/>
<proteinExistence type="predicted"/>
<dbReference type="OrthoDB" id="5534248at2759"/>
<evidence type="ECO:0000313" key="2">
    <source>
        <dbReference type="Proteomes" id="UP000245383"/>
    </source>
</evidence>
<gene>
    <name evidence="1" type="ORF">BB561_006624</name>
</gene>
<sequence length="159" mass="18070">CPLSSMLFDVYISNIFDNIDGVYVPGLANYSEPDKSVLIPIGTHSGKLFGMSESRIKPIQIISDKALIVIVGANRTRAMSRLREEFGIPSINLISDLIQHPYKSRSNTWLSGTLRWQKRYNHSIKQGATKIFIDARNVKNYRSIISYWPKTQHLQNSSN</sequence>
<dbReference type="Proteomes" id="UP000245383">
    <property type="component" value="Unassembled WGS sequence"/>
</dbReference>
<dbReference type="EMBL" id="MBFR01000631">
    <property type="protein sequence ID" value="PVU86640.1"/>
    <property type="molecule type" value="Genomic_DNA"/>
</dbReference>
<feature type="non-terminal residue" evidence="1">
    <location>
        <position position="1"/>
    </location>
</feature>